<dbReference type="InterPro" id="IPR036890">
    <property type="entry name" value="HATPase_C_sf"/>
</dbReference>
<evidence type="ECO:0000313" key="17">
    <source>
        <dbReference type="Proteomes" id="UP000476030"/>
    </source>
</evidence>
<dbReference type="InterPro" id="IPR003594">
    <property type="entry name" value="HATPase_dom"/>
</dbReference>
<evidence type="ECO:0000256" key="3">
    <source>
        <dbReference type="ARBA" id="ARBA00012438"/>
    </source>
</evidence>
<comment type="subcellular location">
    <subcellularLocation>
        <location evidence="2">Cell membrane</location>
    </subcellularLocation>
</comment>
<dbReference type="Gene3D" id="1.10.287.130">
    <property type="match status" value="1"/>
</dbReference>
<keyword evidence="8" id="KW-0418">Kinase</keyword>
<dbReference type="Pfam" id="PF12860">
    <property type="entry name" value="PAS_7"/>
    <property type="match status" value="1"/>
</dbReference>
<dbReference type="SMART" id="SM00091">
    <property type="entry name" value="PAS"/>
    <property type="match status" value="2"/>
</dbReference>
<evidence type="ECO:0000259" key="14">
    <source>
        <dbReference type="PROSITE" id="PS50109"/>
    </source>
</evidence>
<dbReference type="CDD" id="cd16922">
    <property type="entry name" value="HATPase_EvgS-ArcB-TorS-like"/>
    <property type="match status" value="1"/>
</dbReference>
<dbReference type="GO" id="GO:0009927">
    <property type="term" value="F:histidine phosphotransfer kinase activity"/>
    <property type="evidence" value="ECO:0007669"/>
    <property type="project" value="TreeGrafter"/>
</dbReference>
<dbReference type="Proteomes" id="UP000476030">
    <property type="component" value="Unassembled WGS sequence"/>
</dbReference>
<dbReference type="InterPro" id="IPR000700">
    <property type="entry name" value="PAS-assoc_C"/>
</dbReference>
<sequence length="570" mass="63849">MNYQKLKNIWGTNGVALLSGSLGTLLLVAVFTDSIYSTIYCLLAAFTLLICSALAFFQAGQVREKKSSLLVKESMLDMVFDNLTIGISVFDENFRLLKWNTQYTELVEVDEALLSPQTTLQDMLSWSFEKYVNVGDDKDAFISETLEQMDGRVSGKMDRHFVSGKIIEVSFSKCPGGGFILTISDVTSTRLAEKTLRENEDRYRTMVELSPDAIVAHKSGFIIYVNEAALTLFKLKNRHDLIGQKISSYFPYSDRDALTPYFGSADDDKTIKNLSSLKSKVIREDGSQIDVEMEASALLYGEGNVLQLVIRDISVQMQIEDFLKQAKDEAEYAAQIKGKFLANMSHELRTPLNAVIGFSEVIISEIFGPVGSKKYLEYAHDINASGLHLLELINDILDFSKVEAGEQKIKEEQVEVDVLVNECIRLTQQRAIENDINIKLEFDPLLPQVFADRRMIKQILINLLSNAVKFTPTGGRIITSVQLLENAGMKISVCDNGIGIREDDIERALTPFVQVDNDKSRKYHGTGLGLPLSKNLAEMHEGRLEVESKYGEGTIVTLYLPQYRICEKAA</sequence>
<name>A0A6L8W7B4_9PROT</name>
<dbReference type="Gene3D" id="3.30.565.10">
    <property type="entry name" value="Histidine kinase-like ATPase, C-terminal domain"/>
    <property type="match status" value="1"/>
</dbReference>
<dbReference type="SMART" id="SM00388">
    <property type="entry name" value="HisKA"/>
    <property type="match status" value="1"/>
</dbReference>
<keyword evidence="5" id="KW-0597">Phosphoprotein</keyword>
<keyword evidence="11 13" id="KW-0472">Membrane</keyword>
<dbReference type="RefSeq" id="WP_161314972.1">
    <property type="nucleotide sequence ID" value="NZ_WTUW01000002.1"/>
</dbReference>
<dbReference type="CDD" id="cd00082">
    <property type="entry name" value="HisKA"/>
    <property type="match status" value="1"/>
</dbReference>
<comment type="catalytic activity">
    <reaction evidence="1">
        <text>ATP + protein L-histidine = ADP + protein N-phospho-L-histidine.</text>
        <dbReference type="EC" id="2.7.13.3"/>
    </reaction>
</comment>
<reference evidence="16 17" key="1">
    <citation type="submission" date="2019-12" db="EMBL/GenBank/DDBJ databases">
        <title>Snethiella sp. nov. sp. isolated from sea sand.</title>
        <authorList>
            <person name="Kim J."/>
            <person name="Jeong S.E."/>
            <person name="Jung H.S."/>
            <person name="Jeon C.O."/>
        </authorList>
    </citation>
    <scope>NUCLEOTIDE SEQUENCE [LARGE SCALE GENOMIC DNA]</scope>
    <source>
        <strain evidence="16 17">DP05</strain>
    </source>
</reference>
<keyword evidence="10" id="KW-0902">Two-component regulatory system</keyword>
<dbReference type="SUPFAM" id="SSF55874">
    <property type="entry name" value="ATPase domain of HSP90 chaperone/DNA topoisomerase II/histidine kinase"/>
    <property type="match status" value="1"/>
</dbReference>
<dbReference type="Gene3D" id="3.30.450.20">
    <property type="entry name" value="PAS domain"/>
    <property type="match status" value="2"/>
</dbReference>
<keyword evidence="6" id="KW-0808">Transferase</keyword>
<evidence type="ECO:0000256" key="2">
    <source>
        <dbReference type="ARBA" id="ARBA00004236"/>
    </source>
</evidence>
<evidence type="ECO:0000256" key="9">
    <source>
        <dbReference type="ARBA" id="ARBA00022840"/>
    </source>
</evidence>
<keyword evidence="9" id="KW-0067">ATP-binding</keyword>
<dbReference type="InterPro" id="IPR036097">
    <property type="entry name" value="HisK_dim/P_sf"/>
</dbReference>
<evidence type="ECO:0000256" key="11">
    <source>
        <dbReference type="ARBA" id="ARBA00023136"/>
    </source>
</evidence>
<evidence type="ECO:0000256" key="13">
    <source>
        <dbReference type="SAM" id="Phobius"/>
    </source>
</evidence>
<evidence type="ECO:0000256" key="1">
    <source>
        <dbReference type="ARBA" id="ARBA00000085"/>
    </source>
</evidence>
<evidence type="ECO:0000256" key="12">
    <source>
        <dbReference type="SAM" id="Coils"/>
    </source>
</evidence>
<dbReference type="InterPro" id="IPR004358">
    <property type="entry name" value="Sig_transdc_His_kin-like_C"/>
</dbReference>
<feature type="domain" description="Histidine kinase" evidence="14">
    <location>
        <begin position="343"/>
        <end position="564"/>
    </location>
</feature>
<evidence type="ECO:0000256" key="4">
    <source>
        <dbReference type="ARBA" id="ARBA00022475"/>
    </source>
</evidence>
<dbReference type="GO" id="GO:0005886">
    <property type="term" value="C:plasma membrane"/>
    <property type="evidence" value="ECO:0007669"/>
    <property type="project" value="UniProtKB-SubCell"/>
</dbReference>
<dbReference type="PROSITE" id="PS50113">
    <property type="entry name" value="PAC"/>
    <property type="match status" value="1"/>
</dbReference>
<dbReference type="CDD" id="cd00130">
    <property type="entry name" value="PAS"/>
    <property type="match status" value="1"/>
</dbReference>
<dbReference type="PRINTS" id="PR00344">
    <property type="entry name" value="BCTRLSENSOR"/>
</dbReference>
<dbReference type="AlphaFoldDB" id="A0A6L8W7B4"/>
<feature type="domain" description="PAC" evidence="15">
    <location>
        <begin position="275"/>
        <end position="325"/>
    </location>
</feature>
<dbReference type="SMART" id="SM00387">
    <property type="entry name" value="HATPase_c"/>
    <property type="match status" value="1"/>
</dbReference>
<comment type="caution">
    <text evidence="16">The sequence shown here is derived from an EMBL/GenBank/DDBJ whole genome shotgun (WGS) entry which is preliminary data.</text>
</comment>
<dbReference type="InterPro" id="IPR000014">
    <property type="entry name" value="PAS"/>
</dbReference>
<dbReference type="InterPro" id="IPR003661">
    <property type="entry name" value="HisK_dim/P_dom"/>
</dbReference>
<dbReference type="NCBIfam" id="TIGR00229">
    <property type="entry name" value="sensory_box"/>
    <property type="match status" value="1"/>
</dbReference>
<keyword evidence="12" id="KW-0175">Coiled coil</keyword>
<dbReference type="Pfam" id="PF00512">
    <property type="entry name" value="HisKA"/>
    <property type="match status" value="1"/>
</dbReference>
<protein>
    <recommendedName>
        <fullName evidence="3">histidine kinase</fullName>
        <ecNumber evidence="3">2.7.13.3</ecNumber>
    </recommendedName>
</protein>
<accession>A0A6L8W7B4</accession>
<keyword evidence="17" id="KW-1185">Reference proteome</keyword>
<organism evidence="16 17">
    <name type="scientific">Sneathiella litorea</name>
    <dbReference type="NCBI Taxonomy" id="2606216"/>
    <lineage>
        <taxon>Bacteria</taxon>
        <taxon>Pseudomonadati</taxon>
        <taxon>Pseudomonadota</taxon>
        <taxon>Alphaproteobacteria</taxon>
        <taxon>Sneathiellales</taxon>
        <taxon>Sneathiellaceae</taxon>
        <taxon>Sneathiella</taxon>
    </lineage>
</organism>
<evidence type="ECO:0000259" key="15">
    <source>
        <dbReference type="PROSITE" id="PS50113"/>
    </source>
</evidence>
<evidence type="ECO:0000313" key="16">
    <source>
        <dbReference type="EMBL" id="MZR30384.1"/>
    </source>
</evidence>
<proteinExistence type="predicted"/>
<dbReference type="PROSITE" id="PS50109">
    <property type="entry name" value="HIS_KIN"/>
    <property type="match status" value="1"/>
</dbReference>
<keyword evidence="13" id="KW-0812">Transmembrane</keyword>
<dbReference type="SUPFAM" id="SSF47384">
    <property type="entry name" value="Homodimeric domain of signal transducing histidine kinase"/>
    <property type="match status" value="1"/>
</dbReference>
<dbReference type="InterPro" id="IPR013767">
    <property type="entry name" value="PAS_fold"/>
</dbReference>
<dbReference type="GO" id="GO:0000155">
    <property type="term" value="F:phosphorelay sensor kinase activity"/>
    <property type="evidence" value="ECO:0007669"/>
    <property type="project" value="InterPro"/>
</dbReference>
<dbReference type="InterPro" id="IPR005467">
    <property type="entry name" value="His_kinase_dom"/>
</dbReference>
<dbReference type="PANTHER" id="PTHR43047:SF63">
    <property type="entry name" value="HISTIDINE KINASE"/>
    <property type="match status" value="1"/>
</dbReference>
<keyword evidence="7" id="KW-0547">Nucleotide-binding</keyword>
<feature type="coiled-coil region" evidence="12">
    <location>
        <begin position="402"/>
        <end position="429"/>
    </location>
</feature>
<dbReference type="SUPFAM" id="SSF55785">
    <property type="entry name" value="PYP-like sensor domain (PAS domain)"/>
    <property type="match status" value="1"/>
</dbReference>
<dbReference type="Pfam" id="PF00989">
    <property type="entry name" value="PAS"/>
    <property type="match status" value="1"/>
</dbReference>
<evidence type="ECO:0000256" key="10">
    <source>
        <dbReference type="ARBA" id="ARBA00023012"/>
    </source>
</evidence>
<keyword evidence="4" id="KW-1003">Cell membrane</keyword>
<evidence type="ECO:0000256" key="5">
    <source>
        <dbReference type="ARBA" id="ARBA00022553"/>
    </source>
</evidence>
<feature type="transmembrane region" description="Helical" evidence="13">
    <location>
        <begin position="37"/>
        <end position="57"/>
    </location>
</feature>
<evidence type="ECO:0000256" key="6">
    <source>
        <dbReference type="ARBA" id="ARBA00022679"/>
    </source>
</evidence>
<evidence type="ECO:0000256" key="7">
    <source>
        <dbReference type="ARBA" id="ARBA00022741"/>
    </source>
</evidence>
<dbReference type="GO" id="GO:0006355">
    <property type="term" value="P:regulation of DNA-templated transcription"/>
    <property type="evidence" value="ECO:0007669"/>
    <property type="project" value="InterPro"/>
</dbReference>
<feature type="transmembrane region" description="Helical" evidence="13">
    <location>
        <begin position="12"/>
        <end position="31"/>
    </location>
</feature>
<dbReference type="Pfam" id="PF02518">
    <property type="entry name" value="HATPase_c"/>
    <property type="match status" value="1"/>
</dbReference>
<dbReference type="PANTHER" id="PTHR43047">
    <property type="entry name" value="TWO-COMPONENT HISTIDINE PROTEIN KINASE"/>
    <property type="match status" value="1"/>
</dbReference>
<dbReference type="EMBL" id="WTUW01000002">
    <property type="protein sequence ID" value="MZR30384.1"/>
    <property type="molecule type" value="Genomic_DNA"/>
</dbReference>
<dbReference type="InterPro" id="IPR035965">
    <property type="entry name" value="PAS-like_dom_sf"/>
</dbReference>
<evidence type="ECO:0000256" key="8">
    <source>
        <dbReference type="ARBA" id="ARBA00022777"/>
    </source>
</evidence>
<gene>
    <name evidence="16" type="ORF">GQE98_07015</name>
</gene>
<dbReference type="GO" id="GO:0005524">
    <property type="term" value="F:ATP binding"/>
    <property type="evidence" value="ECO:0007669"/>
    <property type="project" value="UniProtKB-KW"/>
</dbReference>
<dbReference type="EC" id="2.7.13.3" evidence="3"/>
<keyword evidence="13" id="KW-1133">Transmembrane helix</keyword>
<dbReference type="FunFam" id="3.30.565.10:FF:000023">
    <property type="entry name" value="PAS domain-containing sensor histidine kinase"/>
    <property type="match status" value="1"/>
</dbReference>